<dbReference type="SMART" id="SM00332">
    <property type="entry name" value="PP2Cc"/>
    <property type="match status" value="1"/>
</dbReference>
<dbReference type="CDD" id="cd00143">
    <property type="entry name" value="PP2Cc"/>
    <property type="match status" value="1"/>
</dbReference>
<comment type="caution">
    <text evidence="2">The sequence shown here is derived from an EMBL/GenBank/DDBJ whole genome shotgun (WGS) entry which is preliminary data.</text>
</comment>
<dbReference type="Gene3D" id="3.60.40.10">
    <property type="entry name" value="PPM-type phosphatase domain"/>
    <property type="match status" value="1"/>
</dbReference>
<organism evidence="2 3">
    <name type="scientific">Desulfomonile tiedjei</name>
    <dbReference type="NCBI Taxonomy" id="2358"/>
    <lineage>
        <taxon>Bacteria</taxon>
        <taxon>Pseudomonadati</taxon>
        <taxon>Thermodesulfobacteriota</taxon>
        <taxon>Desulfomonilia</taxon>
        <taxon>Desulfomonilales</taxon>
        <taxon>Desulfomonilaceae</taxon>
        <taxon>Desulfomonile</taxon>
    </lineage>
</organism>
<dbReference type="InterPro" id="IPR001932">
    <property type="entry name" value="PPM-type_phosphatase-like_dom"/>
</dbReference>
<dbReference type="Proteomes" id="UP000807825">
    <property type="component" value="Unassembled WGS sequence"/>
</dbReference>
<dbReference type="NCBIfam" id="NF033484">
    <property type="entry name" value="Stp1_PP2C_phos"/>
    <property type="match status" value="1"/>
</dbReference>
<reference evidence="2" key="1">
    <citation type="submission" date="2020-07" db="EMBL/GenBank/DDBJ databases">
        <title>Huge and variable diversity of episymbiotic CPR bacteria and DPANN archaea in groundwater ecosystems.</title>
        <authorList>
            <person name="He C.Y."/>
            <person name="Keren R."/>
            <person name="Whittaker M."/>
            <person name="Farag I.F."/>
            <person name="Doudna J."/>
            <person name="Cate J.H.D."/>
            <person name="Banfield J.F."/>
        </authorList>
    </citation>
    <scope>NUCLEOTIDE SEQUENCE</scope>
    <source>
        <strain evidence="2">NC_groundwater_1664_Pr3_B-0.1um_52_9</strain>
    </source>
</reference>
<dbReference type="AlphaFoldDB" id="A0A9D6V507"/>
<dbReference type="SUPFAM" id="SSF81606">
    <property type="entry name" value="PP2C-like"/>
    <property type="match status" value="1"/>
</dbReference>
<dbReference type="GO" id="GO:0004722">
    <property type="term" value="F:protein serine/threonine phosphatase activity"/>
    <property type="evidence" value="ECO:0007669"/>
    <property type="project" value="InterPro"/>
</dbReference>
<evidence type="ECO:0000259" key="1">
    <source>
        <dbReference type="PROSITE" id="PS51746"/>
    </source>
</evidence>
<name>A0A9D6V507_9BACT</name>
<dbReference type="InterPro" id="IPR015655">
    <property type="entry name" value="PP2C"/>
</dbReference>
<dbReference type="InterPro" id="IPR036457">
    <property type="entry name" value="PPM-type-like_dom_sf"/>
</dbReference>
<proteinExistence type="predicted"/>
<dbReference type="EMBL" id="JACRDE010000503">
    <property type="protein sequence ID" value="MBI5251644.1"/>
    <property type="molecule type" value="Genomic_DNA"/>
</dbReference>
<dbReference type="PROSITE" id="PS51746">
    <property type="entry name" value="PPM_2"/>
    <property type="match status" value="1"/>
</dbReference>
<sequence>MKIGHWTVPGKRRSTNEDSLYLNPDLGLFIVADGMGGHNAGEVASRTAVEVTATSVREGLKAGKEAEQVVREAIAIANKSIFEKSLNNPAWEEMGTTLLVALIVDHEVTIGHVGDSRAYIIRQSQIELLTDDHTFVFEWLKEGLITREQARTHHQRHGLTEALGVTDDVESEVCLWPWDDNVCLLLCSDGLTDMLEDDEILAIVETSSEPEQACSTLVTAAKGKGGKDDITVILVCN</sequence>
<protein>
    <submittedName>
        <fullName evidence="2">Stp1/IreP family PP2C-type Ser/Thr phosphatase</fullName>
    </submittedName>
</protein>
<feature type="domain" description="PPM-type phosphatase" evidence="1">
    <location>
        <begin position="2"/>
        <end position="237"/>
    </location>
</feature>
<evidence type="ECO:0000313" key="2">
    <source>
        <dbReference type="EMBL" id="MBI5251644.1"/>
    </source>
</evidence>
<dbReference type="Pfam" id="PF13672">
    <property type="entry name" value="PP2C_2"/>
    <property type="match status" value="1"/>
</dbReference>
<evidence type="ECO:0000313" key="3">
    <source>
        <dbReference type="Proteomes" id="UP000807825"/>
    </source>
</evidence>
<accession>A0A9D6V507</accession>
<dbReference type="SMART" id="SM00331">
    <property type="entry name" value="PP2C_SIG"/>
    <property type="match status" value="1"/>
</dbReference>
<dbReference type="PANTHER" id="PTHR47992">
    <property type="entry name" value="PROTEIN PHOSPHATASE"/>
    <property type="match status" value="1"/>
</dbReference>
<gene>
    <name evidence="2" type="ORF">HY912_19300</name>
</gene>